<evidence type="ECO:0000313" key="2">
    <source>
        <dbReference type="Proteomes" id="UP000077521"/>
    </source>
</evidence>
<proteinExistence type="predicted"/>
<reference evidence="1" key="2">
    <citation type="journal article" date="2019" name="IMA Fungus">
        <title>Genome sequencing and comparison of five Tilletia species to identify candidate genes for the detection of regulated species infecting wheat.</title>
        <authorList>
            <person name="Nguyen H.D.T."/>
            <person name="Sultana T."/>
            <person name="Kesanakurti P."/>
            <person name="Hambleton S."/>
        </authorList>
    </citation>
    <scope>NUCLEOTIDE SEQUENCE</scope>
    <source>
        <strain evidence="1">DAOMC 236416</strain>
    </source>
</reference>
<dbReference type="Proteomes" id="UP000077521">
    <property type="component" value="Unassembled WGS sequence"/>
</dbReference>
<protein>
    <recommendedName>
        <fullName evidence="3">Hydrophobin</fullName>
    </recommendedName>
</protein>
<gene>
    <name evidence="1" type="ORF">A4X13_0g2330</name>
</gene>
<evidence type="ECO:0000313" key="1">
    <source>
        <dbReference type="EMBL" id="KAE8257475.1"/>
    </source>
</evidence>
<dbReference type="EMBL" id="LWDF02000109">
    <property type="protein sequence ID" value="KAE8257475.1"/>
    <property type="molecule type" value="Genomic_DNA"/>
</dbReference>
<reference evidence="1" key="1">
    <citation type="submission" date="2016-04" db="EMBL/GenBank/DDBJ databases">
        <authorList>
            <person name="Nguyen H.D."/>
            <person name="Samba Siva P."/>
            <person name="Cullis J."/>
            <person name="Levesque C.A."/>
            <person name="Hambleton S."/>
        </authorList>
    </citation>
    <scope>NUCLEOTIDE SEQUENCE</scope>
    <source>
        <strain evidence="1">DAOMC 236416</strain>
    </source>
</reference>
<accession>A0A177TGS4</accession>
<organism evidence="1 2">
    <name type="scientific">Tilletia indica</name>
    <dbReference type="NCBI Taxonomy" id="43049"/>
    <lineage>
        <taxon>Eukaryota</taxon>
        <taxon>Fungi</taxon>
        <taxon>Dikarya</taxon>
        <taxon>Basidiomycota</taxon>
        <taxon>Ustilaginomycotina</taxon>
        <taxon>Exobasidiomycetes</taxon>
        <taxon>Tilletiales</taxon>
        <taxon>Tilletiaceae</taxon>
        <taxon>Tilletia</taxon>
    </lineage>
</organism>
<keyword evidence="2" id="KW-1185">Reference proteome</keyword>
<evidence type="ECO:0008006" key="3">
    <source>
        <dbReference type="Google" id="ProtNLM"/>
    </source>
</evidence>
<dbReference type="AlphaFoldDB" id="A0A177TGS4"/>
<name>A0A177TGS4_9BASI</name>
<sequence length="89" mass="9382">MNIRNILFSSLFLAVSASALISEDFCSNLCCKKITTTKTGLIGRQCAPFRPGSGAPSLLPEPSCPDQPLCCKIVLPGGKVGAGCSRIYF</sequence>
<comment type="caution">
    <text evidence="1">The sequence shown here is derived from an EMBL/GenBank/DDBJ whole genome shotgun (WGS) entry which is preliminary data.</text>
</comment>